<reference evidence="2 3" key="1">
    <citation type="journal article" date="2012" name="Nucleic Acids Res.">
        <title>Sequencing of the smallest Apicomplexan genome from the human pathogen Babesia microti.</title>
        <authorList>
            <person name="Cornillot E."/>
            <person name="Hadj-Kaddour K."/>
            <person name="Dassouli A."/>
            <person name="Noel B."/>
            <person name="Ranwez V."/>
            <person name="Vacherie B."/>
            <person name="Augagneur Y."/>
            <person name="Bres V."/>
            <person name="Duclos A."/>
            <person name="Randazzo S."/>
            <person name="Carcy B."/>
            <person name="Debierre-Grockiego F."/>
            <person name="Delbecq S."/>
            <person name="Moubri-Menage K."/>
            <person name="Shams-Eldin H."/>
            <person name="Usmani-Brown S."/>
            <person name="Bringaud F."/>
            <person name="Wincker P."/>
            <person name="Vivares C.P."/>
            <person name="Schwarz R.T."/>
            <person name="Schetters T.P."/>
            <person name="Krause P.J."/>
            <person name="Gorenflot A."/>
            <person name="Berry V."/>
            <person name="Barbe V."/>
            <person name="Ben Mamoun C."/>
        </authorList>
    </citation>
    <scope>NUCLEOTIDE SEQUENCE [LARGE SCALE GENOMIC DNA]</scope>
    <source>
        <strain evidence="2 3">RI</strain>
    </source>
</reference>
<dbReference type="RefSeq" id="XP_012649623.1">
    <property type="nucleotide sequence ID" value="XM_012794169.1"/>
</dbReference>
<evidence type="ECO:0000313" key="3">
    <source>
        <dbReference type="Proteomes" id="UP000002899"/>
    </source>
</evidence>
<protein>
    <submittedName>
        <fullName evidence="2">Uncharacterized protein</fullName>
    </submittedName>
</protein>
<dbReference type="EMBL" id="LN871599">
    <property type="protein sequence ID" value="CCF75215.1"/>
    <property type="molecule type" value="Genomic_DNA"/>
</dbReference>
<dbReference type="AlphaFoldDB" id="I7JCI4"/>
<proteinExistence type="predicted"/>
<gene>
    <name evidence="2" type="ORF">BmR1_04g05085</name>
</gene>
<feature type="coiled-coil region" evidence="1">
    <location>
        <begin position="156"/>
        <end position="183"/>
    </location>
</feature>
<reference evidence="2 3" key="3">
    <citation type="journal article" date="2016" name="Sci. Rep.">
        <title>Genome-wide diversity and gene expression profiling of Babesia microti isolates identify polymorphic genes that mediate host-pathogen interactions.</title>
        <authorList>
            <person name="Silva J.C."/>
            <person name="Cornillot E."/>
            <person name="McCracken C."/>
            <person name="Usmani-Brown S."/>
            <person name="Dwivedi A."/>
            <person name="Ifeonu O.O."/>
            <person name="Crabtree J."/>
            <person name="Gotia H.T."/>
            <person name="Virji A.Z."/>
            <person name="Reynes C."/>
            <person name="Colinge J."/>
            <person name="Kumar V."/>
            <person name="Lawres L."/>
            <person name="Pazzi J.E."/>
            <person name="Pablo J.V."/>
            <person name="Hung C."/>
            <person name="Brancato J."/>
            <person name="Kumari P."/>
            <person name="Orvis J."/>
            <person name="Tretina K."/>
            <person name="Chibucos M."/>
            <person name="Ott S."/>
            <person name="Sadzewicz L."/>
            <person name="Sengamalay N."/>
            <person name="Shetty A.C."/>
            <person name="Su Q."/>
            <person name="Tallon L."/>
            <person name="Fraser C.M."/>
            <person name="Frutos R."/>
            <person name="Molina D.M."/>
            <person name="Krause P.J."/>
            <person name="Ben Mamoun C."/>
        </authorList>
    </citation>
    <scope>NUCLEOTIDE SEQUENCE [LARGE SCALE GENOMIC DNA]</scope>
    <source>
        <strain evidence="2 3">RI</strain>
    </source>
</reference>
<accession>I7JCI4</accession>
<dbReference type="KEGG" id="bmic:BmR1_04g05085"/>
<sequence>MPNISFLSPSRIIQRTNIINRYYIIVPIRNFTGELSATNDKLLVHTDNFPPIAQYNLKQIQNHGEWDQAFASLLTIVDKLSLTSISYVLKQCGIFIYRIRKYEKYCLSQDNEHRLRLLDALVKSIITRISCKLNEVNDQNAGVLCEILHFFSKNYYQSAYRIYETLENKLNELHIEDMQLKLNFISSLTNFTRIYGMMSNEWAQRLVLKMIKSHNKLTISSMTQALDILSPKMSLSQQTMDKIIDTALSLLNYTEMDMLRHFLTHKTLFILMNNLVKLYKIRPSEKHFLLQKRLLELHDSSYGASNYCNMSESNLNKLISSLHKMLVISLIHECDDVTSVCMKILEKITLGIMDRLLIRTHMTSNWGVIGSETVKYLVILGNVNYLAKSISSSPFTFYFEKLLKKIAILWDKNEFTISDTYSCVLLINLLKSKINNVHANKLIQLVNKKCKWQELTNSELNATLKCMISLKQRNLIDSLDSIIPQIRNYKDLQIDTAIDLNQQGLIDLSFCLYLAEETLDRLNLAQLARLEDYLTNISHRTGGYTTHLTACGDGDMVKELLDRIAAIVKSGKTFPDQENICRLKNTASEIYAIDDSSSEIKLRAVRSARRLGLPIQLTVQ</sequence>
<dbReference type="Proteomes" id="UP000002899">
    <property type="component" value="Chromosome IV"/>
</dbReference>
<organism evidence="2 3">
    <name type="scientific">Babesia microti (strain RI)</name>
    <dbReference type="NCBI Taxonomy" id="1133968"/>
    <lineage>
        <taxon>Eukaryota</taxon>
        <taxon>Sar</taxon>
        <taxon>Alveolata</taxon>
        <taxon>Apicomplexa</taxon>
        <taxon>Aconoidasida</taxon>
        <taxon>Piroplasmida</taxon>
        <taxon>Babesiidae</taxon>
        <taxon>Babesia</taxon>
    </lineage>
</organism>
<evidence type="ECO:0000313" key="2">
    <source>
        <dbReference type="EMBL" id="CCF75215.1"/>
    </source>
</evidence>
<keyword evidence="3" id="KW-1185">Reference proteome</keyword>
<keyword evidence="1" id="KW-0175">Coiled coil</keyword>
<dbReference type="GeneID" id="24425661"/>
<dbReference type="VEuPathDB" id="PiroplasmaDB:BmR1_04g05085"/>
<name>I7JCI4_BABMR</name>
<evidence type="ECO:0000256" key="1">
    <source>
        <dbReference type="SAM" id="Coils"/>
    </source>
</evidence>
<reference evidence="2 3" key="2">
    <citation type="journal article" date="2013" name="PLoS ONE">
        <title>Whole genome mapping and re-organization of the nuclear and mitochondrial genomes of Babesia microti isolates.</title>
        <authorList>
            <person name="Cornillot E."/>
            <person name="Dassouli A."/>
            <person name="Garg A."/>
            <person name="Pachikara N."/>
            <person name="Randazzo S."/>
            <person name="Depoix D."/>
            <person name="Carcy B."/>
            <person name="Delbecq S."/>
            <person name="Frutos R."/>
            <person name="Silva J.C."/>
            <person name="Sutton R."/>
            <person name="Krause P.J."/>
            <person name="Mamoun C.B."/>
        </authorList>
    </citation>
    <scope>NUCLEOTIDE SEQUENCE [LARGE SCALE GENOMIC DNA]</scope>
    <source>
        <strain evidence="2 3">RI</strain>
    </source>
</reference>